<dbReference type="RefSeq" id="WP_342159498.1">
    <property type="nucleotide sequence ID" value="NZ_JBCDNA010000001.1"/>
</dbReference>
<gene>
    <name evidence="1" type="ORF">AABB81_06960</name>
</gene>
<evidence type="ECO:0000313" key="2">
    <source>
        <dbReference type="Proteomes" id="UP001474120"/>
    </source>
</evidence>
<accession>A0ABU9KZK1</accession>
<proteinExistence type="predicted"/>
<reference evidence="1 2" key="1">
    <citation type="submission" date="2024-04" db="EMBL/GenBank/DDBJ databases">
        <title>whole genome sequencing of Lutimonas vermicola strain IMCC1616.</title>
        <authorList>
            <person name="Bae S.S."/>
        </authorList>
    </citation>
    <scope>NUCLEOTIDE SEQUENCE [LARGE SCALE GENOMIC DNA]</scope>
    <source>
        <strain evidence="1 2">IMCC1616</strain>
    </source>
</reference>
<name>A0ABU9KZK1_9FLAO</name>
<dbReference type="Proteomes" id="UP001474120">
    <property type="component" value="Unassembled WGS sequence"/>
</dbReference>
<comment type="caution">
    <text evidence="1">The sequence shown here is derived from an EMBL/GenBank/DDBJ whole genome shotgun (WGS) entry which is preliminary data.</text>
</comment>
<evidence type="ECO:0000313" key="1">
    <source>
        <dbReference type="EMBL" id="MEL4455630.1"/>
    </source>
</evidence>
<organism evidence="1 2">
    <name type="scientific">Lutimonas vermicola</name>
    <dbReference type="NCBI Taxonomy" id="414288"/>
    <lineage>
        <taxon>Bacteria</taxon>
        <taxon>Pseudomonadati</taxon>
        <taxon>Bacteroidota</taxon>
        <taxon>Flavobacteriia</taxon>
        <taxon>Flavobacteriales</taxon>
        <taxon>Flavobacteriaceae</taxon>
        <taxon>Lutimonas</taxon>
    </lineage>
</organism>
<protein>
    <submittedName>
        <fullName evidence="1">Uncharacterized protein</fullName>
    </submittedName>
</protein>
<keyword evidence="2" id="KW-1185">Reference proteome</keyword>
<dbReference type="EMBL" id="JBCDNA010000001">
    <property type="protein sequence ID" value="MEL4455630.1"/>
    <property type="molecule type" value="Genomic_DNA"/>
</dbReference>
<sequence>MKVLSLIIISVTLFVFYNLAIYQQGLWEQKSEGKLVSPINTEELITEALTDHKSYCMQTEVLNHHFEIVDEHHGSEDEFAMQVSGKDHRYLNTGISFIEPVKKSHRNLEIANTGNDTDSQKIKL</sequence>